<name>A0ABS4IBF2_9BACI</name>
<comment type="caution">
    <text evidence="1">The sequence shown here is derived from an EMBL/GenBank/DDBJ whole genome shotgun (WGS) entry which is preliminary data.</text>
</comment>
<proteinExistence type="predicted"/>
<dbReference type="Proteomes" id="UP001519345">
    <property type="component" value="Unassembled WGS sequence"/>
</dbReference>
<dbReference type="EMBL" id="JAGGKX010000001">
    <property type="protein sequence ID" value="MBP1968264.1"/>
    <property type="molecule type" value="Genomic_DNA"/>
</dbReference>
<keyword evidence="2" id="KW-1185">Reference proteome</keyword>
<protein>
    <recommendedName>
        <fullName evidence="3">Secreted protein</fullName>
    </recommendedName>
</protein>
<reference evidence="1 2" key="1">
    <citation type="submission" date="2021-03" db="EMBL/GenBank/DDBJ databases">
        <title>Genomic Encyclopedia of Type Strains, Phase IV (KMG-IV): sequencing the most valuable type-strain genomes for metagenomic binning, comparative biology and taxonomic classification.</title>
        <authorList>
            <person name="Goeker M."/>
        </authorList>
    </citation>
    <scope>NUCLEOTIDE SEQUENCE [LARGE SCALE GENOMIC DNA]</scope>
    <source>
        <strain evidence="1 2">DSM 25609</strain>
    </source>
</reference>
<sequence length="108" mass="12308">MQKKKLFVVLLILIASVLIAGFVIPKETHPPSDTRIVLEHNQSTYIAPTCFEEADPSNFLEENTLEHAEEINYEPHDTCTVETLQSEEDRLLISVLKDIGLLDTKWDD</sequence>
<evidence type="ECO:0000313" key="1">
    <source>
        <dbReference type="EMBL" id="MBP1968264.1"/>
    </source>
</evidence>
<dbReference type="RefSeq" id="WP_209461489.1">
    <property type="nucleotide sequence ID" value="NZ_CP110224.1"/>
</dbReference>
<organism evidence="1 2">
    <name type="scientific">Virgibacillus natechei</name>
    <dbReference type="NCBI Taxonomy" id="1216297"/>
    <lineage>
        <taxon>Bacteria</taxon>
        <taxon>Bacillati</taxon>
        <taxon>Bacillota</taxon>
        <taxon>Bacilli</taxon>
        <taxon>Bacillales</taxon>
        <taxon>Bacillaceae</taxon>
        <taxon>Virgibacillus</taxon>
    </lineage>
</organism>
<gene>
    <name evidence="1" type="ORF">J2Z83_000356</name>
</gene>
<evidence type="ECO:0008006" key="3">
    <source>
        <dbReference type="Google" id="ProtNLM"/>
    </source>
</evidence>
<accession>A0ABS4IBF2</accession>
<evidence type="ECO:0000313" key="2">
    <source>
        <dbReference type="Proteomes" id="UP001519345"/>
    </source>
</evidence>